<evidence type="ECO:0000256" key="5">
    <source>
        <dbReference type="ARBA" id="ARBA00022737"/>
    </source>
</evidence>
<dbReference type="GO" id="GO:0016301">
    <property type="term" value="F:kinase activity"/>
    <property type="evidence" value="ECO:0007669"/>
    <property type="project" value="UniProtKB-KW"/>
</dbReference>
<dbReference type="EMBL" id="JAUSRF010000028">
    <property type="protein sequence ID" value="MDP9840505.1"/>
    <property type="molecule type" value="Genomic_DNA"/>
</dbReference>
<sequence length="581" mass="65177">MATNNQEATEFLFLHTVFPKASDPQTKQFRQIVAPLRKKRNETMLFVPMIIFISDLYQRPIRSLCSHINKKTQPSATFQSDWSYWQADKLRRVKSLPLANPDCRRLFRDHDWSSSPLGSMDQWSVELKTLTNVMLGSLQPMLIVWGPSQVTLYNDGYAAMCGNRHPEAFGQSFQALWHDIWEDVEPIITAAYRGEGTSMDDIQFTMYRNGFPEETHFAFSYTPVRDPWGTVLGMFCACTEITTEVMTRRAEKTLRDRFMQVFELSPGGIAMLAGPDHRFEYANEEYYSMIGASRDILGKTVAEAVSEVVRQGFIGILDGVYRSGEAFVARALSIELNRGPDGEMQRRLIDLVYQPMRNDAGAINGILVQARDVTELRAEEARQELLSHELGHRLKNQLAMVQAIASQTLRNAPDISTARKRLSERLAVLSDAHDTILEGGRGASTVRQLVDQMITLHDDPAQPRIRTVGPNLKVGSRPALSVSLILHELATNALKYGALSSPEGSIDISWRVAGEARDRFEMEWLEVGGPPITAPSKQGSGMRLISAGLNGTVNSDVKMVYEPDGLKCFITADLESFQKEH</sequence>
<gene>
    <name evidence="10" type="ORF">J2T09_005292</name>
</gene>
<keyword evidence="3" id="KW-0597">Phosphoprotein</keyword>
<organism evidence="10 11">
    <name type="scientific">Neorhizobium huautlense</name>
    <dbReference type="NCBI Taxonomy" id="67774"/>
    <lineage>
        <taxon>Bacteria</taxon>
        <taxon>Pseudomonadati</taxon>
        <taxon>Pseudomonadota</taxon>
        <taxon>Alphaproteobacteria</taxon>
        <taxon>Hyphomicrobiales</taxon>
        <taxon>Rhizobiaceae</taxon>
        <taxon>Rhizobium/Agrobacterium group</taxon>
        <taxon>Neorhizobium</taxon>
    </lineage>
</organism>
<dbReference type="SMART" id="SM00911">
    <property type="entry name" value="HWE_HK"/>
    <property type="match status" value="1"/>
</dbReference>
<keyword evidence="7 10" id="KW-0418">Kinase</keyword>
<evidence type="ECO:0000313" key="10">
    <source>
        <dbReference type="EMBL" id="MDP9840505.1"/>
    </source>
</evidence>
<protein>
    <recommendedName>
        <fullName evidence="2">histidine kinase</fullName>
        <ecNumber evidence="2">2.7.13.3</ecNumber>
    </recommendedName>
</protein>
<evidence type="ECO:0000256" key="6">
    <source>
        <dbReference type="ARBA" id="ARBA00022741"/>
    </source>
</evidence>
<keyword evidence="6" id="KW-0547">Nucleotide-binding</keyword>
<reference evidence="10 11" key="1">
    <citation type="submission" date="2023-07" db="EMBL/GenBank/DDBJ databases">
        <title>Sorghum-associated microbial communities from plants grown in Nebraska, USA.</title>
        <authorList>
            <person name="Schachtman D."/>
        </authorList>
    </citation>
    <scope>NUCLEOTIDE SEQUENCE [LARGE SCALE GENOMIC DNA]</scope>
    <source>
        <strain evidence="10 11">DS1307</strain>
    </source>
</reference>
<proteinExistence type="predicted"/>
<feature type="domain" description="PAC" evidence="9">
    <location>
        <begin position="330"/>
        <end position="385"/>
    </location>
</feature>
<dbReference type="RefSeq" id="WP_306840008.1">
    <property type="nucleotide sequence ID" value="NZ_JAUSRF010000028.1"/>
</dbReference>
<dbReference type="InterPro" id="IPR035965">
    <property type="entry name" value="PAS-like_dom_sf"/>
</dbReference>
<evidence type="ECO:0000256" key="3">
    <source>
        <dbReference type="ARBA" id="ARBA00022553"/>
    </source>
</evidence>
<evidence type="ECO:0000256" key="2">
    <source>
        <dbReference type="ARBA" id="ARBA00012438"/>
    </source>
</evidence>
<dbReference type="EC" id="2.7.13.3" evidence="2"/>
<dbReference type="PANTHER" id="PTHR41523">
    <property type="entry name" value="TWO-COMPONENT SYSTEM SENSOR PROTEIN"/>
    <property type="match status" value="1"/>
</dbReference>
<accession>A0ABT9Q1B2</accession>
<dbReference type="PANTHER" id="PTHR41523:SF7">
    <property type="entry name" value="HISTIDINE KINASE"/>
    <property type="match status" value="1"/>
</dbReference>
<evidence type="ECO:0000256" key="8">
    <source>
        <dbReference type="ARBA" id="ARBA00022840"/>
    </source>
</evidence>
<evidence type="ECO:0000313" key="11">
    <source>
        <dbReference type="Proteomes" id="UP001241472"/>
    </source>
</evidence>
<evidence type="ECO:0000256" key="1">
    <source>
        <dbReference type="ARBA" id="ARBA00000085"/>
    </source>
</evidence>
<dbReference type="Proteomes" id="UP001241472">
    <property type="component" value="Unassembled WGS sequence"/>
</dbReference>
<comment type="catalytic activity">
    <reaction evidence="1">
        <text>ATP + protein L-histidine = ADP + protein N-phospho-L-histidine.</text>
        <dbReference type="EC" id="2.7.13.3"/>
    </reaction>
</comment>
<keyword evidence="11" id="KW-1185">Reference proteome</keyword>
<dbReference type="Gene3D" id="3.30.565.10">
    <property type="entry name" value="Histidine kinase-like ATPase, C-terminal domain"/>
    <property type="match status" value="1"/>
</dbReference>
<keyword evidence="4" id="KW-0808">Transferase</keyword>
<dbReference type="SUPFAM" id="SSF55785">
    <property type="entry name" value="PYP-like sensor domain (PAS domain)"/>
    <property type="match status" value="2"/>
</dbReference>
<comment type="caution">
    <text evidence="10">The sequence shown here is derived from an EMBL/GenBank/DDBJ whole genome shotgun (WGS) entry which is preliminary data.</text>
</comment>
<keyword evidence="8" id="KW-0067">ATP-binding</keyword>
<dbReference type="InterPro" id="IPR000700">
    <property type="entry name" value="PAS-assoc_C"/>
</dbReference>
<keyword evidence="5" id="KW-0677">Repeat</keyword>
<dbReference type="InterPro" id="IPR036890">
    <property type="entry name" value="HATPase_C_sf"/>
</dbReference>
<dbReference type="InterPro" id="IPR013656">
    <property type="entry name" value="PAS_4"/>
</dbReference>
<dbReference type="Pfam" id="PF08448">
    <property type="entry name" value="PAS_4"/>
    <property type="match status" value="2"/>
</dbReference>
<dbReference type="InterPro" id="IPR011102">
    <property type="entry name" value="Sig_transdc_His_kinase_HWE"/>
</dbReference>
<dbReference type="Pfam" id="PF07536">
    <property type="entry name" value="HWE_HK"/>
    <property type="match status" value="1"/>
</dbReference>
<evidence type="ECO:0000256" key="4">
    <source>
        <dbReference type="ARBA" id="ARBA00022679"/>
    </source>
</evidence>
<dbReference type="PROSITE" id="PS50113">
    <property type="entry name" value="PAC"/>
    <property type="match status" value="1"/>
</dbReference>
<name>A0ABT9Q1B2_9HYPH</name>
<evidence type="ECO:0000259" key="9">
    <source>
        <dbReference type="PROSITE" id="PS50113"/>
    </source>
</evidence>
<dbReference type="Gene3D" id="3.30.450.20">
    <property type="entry name" value="PAS domain"/>
    <property type="match status" value="2"/>
</dbReference>
<evidence type="ECO:0000256" key="7">
    <source>
        <dbReference type="ARBA" id="ARBA00022777"/>
    </source>
</evidence>